<feature type="active site" description="Proton donor/acceptor" evidence="10">
    <location>
        <position position="281"/>
    </location>
</feature>
<feature type="domain" description="Amidohydrolase-related" evidence="13">
    <location>
        <begin position="56"/>
        <end position="384"/>
    </location>
</feature>
<comment type="cofactor">
    <cofactor evidence="12">
        <name>a divalent metal cation</name>
        <dbReference type="ChEBI" id="CHEBI:60240"/>
    </cofactor>
    <text evidence="12">Binds 1 divalent metal cation per subunit.</text>
</comment>
<accession>A0A2N5M3S8</accession>
<evidence type="ECO:0000256" key="9">
    <source>
        <dbReference type="PIRNR" id="PIRNR038994"/>
    </source>
</evidence>
<dbReference type="EMBL" id="PGUY01000047">
    <property type="protein sequence ID" value="PLT29017.1"/>
    <property type="molecule type" value="Genomic_DNA"/>
</dbReference>
<feature type="binding site" evidence="11">
    <location>
        <begin position="226"/>
        <end position="227"/>
    </location>
    <ligand>
        <name>substrate</name>
    </ligand>
</feature>
<dbReference type="GO" id="GO:0046872">
    <property type="term" value="F:metal ion binding"/>
    <property type="evidence" value="ECO:0007669"/>
    <property type="project" value="UniProtKB-KW"/>
</dbReference>
<evidence type="ECO:0000256" key="4">
    <source>
        <dbReference type="ARBA" id="ARBA00022723"/>
    </source>
</evidence>
<comment type="catalytic activity">
    <reaction evidence="7">
        <text>N-acetyl-D-glucosamine 6-phosphate + H2O = D-glucosamine 6-phosphate + acetate</text>
        <dbReference type="Rhea" id="RHEA:22936"/>
        <dbReference type="ChEBI" id="CHEBI:15377"/>
        <dbReference type="ChEBI" id="CHEBI:30089"/>
        <dbReference type="ChEBI" id="CHEBI:57513"/>
        <dbReference type="ChEBI" id="CHEBI:58725"/>
        <dbReference type="EC" id="3.5.1.25"/>
    </reaction>
</comment>
<sequence length="391" mass="41759">MNSILITNADIYLEEGVLHKGYVLIEDGKIAEAGQDPSHIRTDGITVVEAETGSKLIPGFIDIHIHGAAGADTMDGTPEAIHTIASVLPAEGTTSFLATTITQGVKEIEAAVINAGKYRMEKSQPGEAEVLGIHLEGPFINPSKKGAQPEKHIIAPDIELFKKWQAASGDSIRLVTVAPEQPEGLPFISYLHETGVVASMGHTDASYEQMEAAVKAGARQVTHLFNGMRGLHHREPGVAGAALLMKDLKAEVIADGHHVRPEMIQLAVNAKGSEGIILITDAMRAKCMRAGTYDLGGQEVTVENGQALLEDGTLAGSILKMFDSVKNMMEFTDLELKDVIRLASENPAKQLGVFDRKGSIARGKDADLVLLNPDIQIAATYCRGVSGYALK</sequence>
<dbReference type="NCBIfam" id="TIGR00221">
    <property type="entry name" value="nagA"/>
    <property type="match status" value="1"/>
</dbReference>
<dbReference type="EC" id="3.5.1.25" evidence="2"/>
<dbReference type="Pfam" id="PF01979">
    <property type="entry name" value="Amidohydro_1"/>
    <property type="match status" value="1"/>
</dbReference>
<name>A0A2N5M3S8_9BACI</name>
<dbReference type="Gene3D" id="2.30.40.10">
    <property type="entry name" value="Urease, subunit C, domain 1"/>
    <property type="match status" value="1"/>
</dbReference>
<feature type="binding site" evidence="12">
    <location>
        <position position="136"/>
    </location>
    <ligand>
        <name>Zn(2+)</name>
        <dbReference type="ChEBI" id="CHEBI:29105"/>
    </ligand>
</feature>
<evidence type="ECO:0000256" key="6">
    <source>
        <dbReference type="ARBA" id="ARBA00023277"/>
    </source>
</evidence>
<keyword evidence="5 9" id="KW-0378">Hydrolase</keyword>
<dbReference type="Gene3D" id="3.20.20.140">
    <property type="entry name" value="Metal-dependent hydrolases"/>
    <property type="match status" value="1"/>
</dbReference>
<dbReference type="PANTHER" id="PTHR11113">
    <property type="entry name" value="N-ACETYLGLUCOSAMINE-6-PHOSPHATE DEACETYLASE"/>
    <property type="match status" value="1"/>
</dbReference>
<dbReference type="Proteomes" id="UP000234748">
    <property type="component" value="Unassembled WGS sequence"/>
</dbReference>
<evidence type="ECO:0000256" key="12">
    <source>
        <dbReference type="PIRSR" id="PIRSR038994-3"/>
    </source>
</evidence>
<dbReference type="GO" id="GO:0008448">
    <property type="term" value="F:N-acetylglucosamine-6-phosphate deacetylase activity"/>
    <property type="evidence" value="ECO:0007669"/>
    <property type="project" value="UniProtKB-EC"/>
</dbReference>
<dbReference type="InterPro" id="IPR032466">
    <property type="entry name" value="Metal_Hydrolase"/>
</dbReference>
<dbReference type="InterPro" id="IPR011059">
    <property type="entry name" value="Metal-dep_hydrolase_composite"/>
</dbReference>
<evidence type="ECO:0000256" key="10">
    <source>
        <dbReference type="PIRSR" id="PIRSR038994-1"/>
    </source>
</evidence>
<evidence type="ECO:0000256" key="11">
    <source>
        <dbReference type="PIRSR" id="PIRSR038994-2"/>
    </source>
</evidence>
<dbReference type="AlphaFoldDB" id="A0A2N5M3S8"/>
<reference evidence="14 15" key="1">
    <citation type="submission" date="2017-11" db="EMBL/GenBank/DDBJ databases">
        <title>Comparitive Functional Genomics of Dry Heat Resistant strains isolated from the Viking Spacecraft.</title>
        <authorList>
            <person name="Seuylemezian A."/>
            <person name="Cooper K."/>
            <person name="Vaishampayan P."/>
        </authorList>
    </citation>
    <scope>NUCLEOTIDE SEQUENCE [LARGE SCALE GENOMIC DNA]</scope>
    <source>
        <strain evidence="14 15">V1-29</strain>
    </source>
</reference>
<dbReference type="PIRSF" id="PIRSF038994">
    <property type="entry name" value="NagA"/>
    <property type="match status" value="1"/>
</dbReference>
<gene>
    <name evidence="14" type="primary">nagA</name>
    <name evidence="14" type="ORF">CUU66_15305</name>
</gene>
<dbReference type="FunFam" id="3.20.20.140:FF:000004">
    <property type="entry name" value="N-acetylglucosamine-6-phosphate deacetylase"/>
    <property type="match status" value="1"/>
</dbReference>
<keyword evidence="4 12" id="KW-0479">Metal-binding</keyword>
<evidence type="ECO:0000256" key="5">
    <source>
        <dbReference type="ARBA" id="ARBA00022801"/>
    </source>
</evidence>
<dbReference type="OrthoDB" id="9776488at2"/>
<keyword evidence="15" id="KW-1185">Reference proteome</keyword>
<dbReference type="InterPro" id="IPR003764">
    <property type="entry name" value="GlcNAc_6-P_deAcase"/>
</dbReference>
<evidence type="ECO:0000259" key="13">
    <source>
        <dbReference type="Pfam" id="PF01979"/>
    </source>
</evidence>
<feature type="binding site" evidence="11">
    <location>
        <position position="147"/>
    </location>
    <ligand>
        <name>substrate</name>
    </ligand>
</feature>
<dbReference type="PANTHER" id="PTHR11113:SF14">
    <property type="entry name" value="N-ACETYLGLUCOSAMINE-6-PHOSPHATE DEACETYLASE"/>
    <property type="match status" value="1"/>
</dbReference>
<evidence type="ECO:0000256" key="7">
    <source>
        <dbReference type="ARBA" id="ARBA00047647"/>
    </source>
</evidence>
<evidence type="ECO:0000313" key="15">
    <source>
        <dbReference type="Proteomes" id="UP000234748"/>
    </source>
</evidence>
<evidence type="ECO:0000256" key="8">
    <source>
        <dbReference type="ARBA" id="ARBA00060590"/>
    </source>
</evidence>
<feature type="binding site" evidence="12">
    <location>
        <position position="202"/>
    </location>
    <ligand>
        <name>Zn(2+)</name>
        <dbReference type="ChEBI" id="CHEBI:29105"/>
    </ligand>
</feature>
<dbReference type="SUPFAM" id="SSF51338">
    <property type="entry name" value="Composite domain of metallo-dependent hydrolases"/>
    <property type="match status" value="1"/>
</dbReference>
<comment type="similarity">
    <text evidence="1 9">Belongs to the metallo-dependent hydrolases superfamily. NagA family.</text>
</comment>
<evidence type="ECO:0000256" key="3">
    <source>
        <dbReference type="ARBA" id="ARBA00018029"/>
    </source>
</evidence>
<evidence type="ECO:0000256" key="2">
    <source>
        <dbReference type="ARBA" id="ARBA00011899"/>
    </source>
</evidence>
<dbReference type="RefSeq" id="WP_101643661.1">
    <property type="nucleotide sequence ID" value="NZ_PGUY01000047.1"/>
</dbReference>
<evidence type="ECO:0000313" key="14">
    <source>
        <dbReference type="EMBL" id="PLT29017.1"/>
    </source>
</evidence>
<feature type="binding site" evidence="11">
    <location>
        <position position="258"/>
    </location>
    <ligand>
        <name>substrate</name>
    </ligand>
</feature>
<feature type="binding site" evidence="12">
    <location>
        <position position="223"/>
    </location>
    <ligand>
        <name>Zn(2+)</name>
        <dbReference type="ChEBI" id="CHEBI:29105"/>
    </ligand>
</feature>
<keyword evidence="6 9" id="KW-0119">Carbohydrate metabolism</keyword>
<proteinExistence type="inferred from homology"/>
<comment type="caution">
    <text evidence="14">The sequence shown here is derived from an EMBL/GenBank/DDBJ whole genome shotgun (WGS) entry which is preliminary data.</text>
</comment>
<dbReference type="InterPro" id="IPR006680">
    <property type="entry name" value="Amidohydro-rel"/>
</dbReference>
<dbReference type="SUPFAM" id="SSF51556">
    <property type="entry name" value="Metallo-dependent hydrolases"/>
    <property type="match status" value="1"/>
</dbReference>
<feature type="binding site" evidence="11">
    <location>
        <position position="234"/>
    </location>
    <ligand>
        <name>substrate</name>
    </ligand>
</feature>
<dbReference type="CDD" id="cd00854">
    <property type="entry name" value="NagA"/>
    <property type="match status" value="1"/>
</dbReference>
<protein>
    <recommendedName>
        <fullName evidence="3">N-acetylglucosamine-6-phosphate deacetylase</fullName>
        <ecNumber evidence="2">3.5.1.25</ecNumber>
    </recommendedName>
</protein>
<evidence type="ECO:0000256" key="1">
    <source>
        <dbReference type="ARBA" id="ARBA00010716"/>
    </source>
</evidence>
<dbReference type="GO" id="GO:0006046">
    <property type="term" value="P:N-acetylglucosamine catabolic process"/>
    <property type="evidence" value="ECO:0007669"/>
    <property type="project" value="TreeGrafter"/>
</dbReference>
<comment type="pathway">
    <text evidence="8">Amino-sugar metabolism; N-acetylneuraminate degradation; D-fructose 6-phosphate from N-acetylneuraminate: step 4/5.</text>
</comment>
<organism evidence="14 15">
    <name type="scientific">Peribacillus deserti</name>
    <dbReference type="NCBI Taxonomy" id="673318"/>
    <lineage>
        <taxon>Bacteria</taxon>
        <taxon>Bacillati</taxon>
        <taxon>Bacillota</taxon>
        <taxon>Bacilli</taxon>
        <taxon>Bacillales</taxon>
        <taxon>Bacillaceae</taxon>
        <taxon>Peribacillus</taxon>
    </lineage>
</organism>
<feature type="binding site" evidence="11">
    <location>
        <begin position="314"/>
        <end position="316"/>
    </location>
    <ligand>
        <name>substrate</name>
    </ligand>
</feature>